<dbReference type="NCBIfam" id="NF002049">
    <property type="entry name" value="PRK00881.1"/>
    <property type="match status" value="1"/>
</dbReference>
<comment type="caution">
    <text evidence="12">The sequence shown here is derived from an EMBL/GenBank/DDBJ whole genome shotgun (WGS) entry which is preliminary data.</text>
</comment>
<dbReference type="FunFam" id="3.40.50.1380:FF:000001">
    <property type="entry name" value="Bifunctional purine biosynthesis protein PurH"/>
    <property type="match status" value="1"/>
</dbReference>
<dbReference type="InterPro" id="IPR002695">
    <property type="entry name" value="PurH-like"/>
</dbReference>
<dbReference type="SUPFAM" id="SSF53927">
    <property type="entry name" value="Cytidine deaminase-like"/>
    <property type="match status" value="1"/>
</dbReference>
<dbReference type="CDD" id="cd01421">
    <property type="entry name" value="IMPCH"/>
    <property type="match status" value="1"/>
</dbReference>
<dbReference type="NCBIfam" id="TIGR00355">
    <property type="entry name" value="purH"/>
    <property type="match status" value="1"/>
</dbReference>
<sequence>MSKKLALLSVSDKTGLVEFARGLVAQGYTLVSTGGTQRTLAEAGLPVQSVSELTGFPEILDGRVKTLHPKIHGGLLARRELEKHRRQMAEHGILPIDLVVVNLYPFAATVAKAGVTLEEAIENIDIGGPTMVRAAAKNYRHVAIVVNPARYQAILAELAEKGTISEETRFALAVEAFNHTAYYDAMIARWLAQQTQSAPLFPATLVLPFEKAEELRYGENPQQQAAFYREPQAKPGTVATGKQLHGKALSFNNLNDLNAAWELVLEFDEPAAAAVKHTNPCGVAIGEDLYSAFLRAYESDPVSIFGGIVAVNRPLDGRTAEKLAEIFLEVIVAPAYSAEALAILTRKKNLRLLEIPLPEKRETIDLKKVSGGLLLQTLDTSTISAEGWRTVTTKEPTPAQLADMVFGMKVVKHVKSNAIVLVKNGQTIGIGAGQMNRVGAAQIAINQAGAKAAGSVLASDAFFPFRDTVDVAAAAGVAAIVQPGGSVKDEDSIAACNEQGLAMVFTGTRYFKH</sequence>
<dbReference type="FunFam" id="3.40.140.20:FF:000001">
    <property type="entry name" value="Bifunctional purine biosynthesis protein PurH"/>
    <property type="match status" value="1"/>
</dbReference>
<dbReference type="Proteomes" id="UP000657177">
    <property type="component" value="Unassembled WGS sequence"/>
</dbReference>
<dbReference type="EC" id="2.1.2.3" evidence="10"/>
<dbReference type="GO" id="GO:0006189">
    <property type="term" value="P:'de novo' IMP biosynthetic process"/>
    <property type="evidence" value="ECO:0007669"/>
    <property type="project" value="UniProtKB-UniRule"/>
</dbReference>
<dbReference type="InterPro" id="IPR011607">
    <property type="entry name" value="MGS-like_dom"/>
</dbReference>
<dbReference type="InterPro" id="IPR016193">
    <property type="entry name" value="Cytidine_deaminase-like"/>
</dbReference>
<dbReference type="SMART" id="SM00798">
    <property type="entry name" value="AICARFT_IMPCHas"/>
    <property type="match status" value="1"/>
</dbReference>
<evidence type="ECO:0000259" key="11">
    <source>
        <dbReference type="PROSITE" id="PS51855"/>
    </source>
</evidence>
<evidence type="ECO:0000256" key="7">
    <source>
        <dbReference type="ARBA" id="ARBA00023268"/>
    </source>
</evidence>
<dbReference type="FunFam" id="3.40.140.20:FF:000002">
    <property type="entry name" value="Bifunctional purine biosynthesis protein PurH"/>
    <property type="match status" value="1"/>
</dbReference>
<dbReference type="Pfam" id="PF01808">
    <property type="entry name" value="AICARFT_IMPCHas"/>
    <property type="match status" value="1"/>
</dbReference>
<evidence type="ECO:0000256" key="8">
    <source>
        <dbReference type="ARBA" id="ARBA00050488"/>
    </source>
</evidence>
<organism evidence="12 13">
    <name type="scientific">Capillibacterium thermochitinicola</name>
    <dbReference type="NCBI Taxonomy" id="2699427"/>
    <lineage>
        <taxon>Bacteria</taxon>
        <taxon>Bacillati</taxon>
        <taxon>Bacillota</taxon>
        <taxon>Capillibacterium</taxon>
    </lineage>
</organism>
<dbReference type="UniPathway" id="UPA00074">
    <property type="reaction ID" value="UER00133"/>
</dbReference>
<keyword evidence="7 10" id="KW-0511">Multifunctional enzyme</keyword>
<dbReference type="PROSITE" id="PS51855">
    <property type="entry name" value="MGS"/>
    <property type="match status" value="1"/>
</dbReference>
<dbReference type="PIRSF" id="PIRSF000414">
    <property type="entry name" value="AICARFT_IMPCHas"/>
    <property type="match status" value="1"/>
</dbReference>
<keyword evidence="6 10" id="KW-0378">Hydrolase</keyword>
<dbReference type="InterPro" id="IPR036914">
    <property type="entry name" value="MGS-like_dom_sf"/>
</dbReference>
<dbReference type="GO" id="GO:0005829">
    <property type="term" value="C:cytosol"/>
    <property type="evidence" value="ECO:0007669"/>
    <property type="project" value="TreeGrafter"/>
</dbReference>
<dbReference type="Pfam" id="PF02142">
    <property type="entry name" value="MGS"/>
    <property type="match status" value="1"/>
</dbReference>
<evidence type="ECO:0000313" key="13">
    <source>
        <dbReference type="Proteomes" id="UP000657177"/>
    </source>
</evidence>
<evidence type="ECO:0000256" key="3">
    <source>
        <dbReference type="ARBA" id="ARBA00007667"/>
    </source>
</evidence>
<evidence type="ECO:0000256" key="10">
    <source>
        <dbReference type="HAMAP-Rule" id="MF_00139"/>
    </source>
</evidence>
<reference evidence="12" key="1">
    <citation type="submission" date="2020-06" db="EMBL/GenBank/DDBJ databases">
        <title>Novel chitinolytic bacterium.</title>
        <authorList>
            <person name="Ungkulpasvich U."/>
            <person name="Kosugi A."/>
            <person name="Uke A."/>
        </authorList>
    </citation>
    <scope>NUCLEOTIDE SEQUENCE</scope>
    <source>
        <strain evidence="12">UUS1-1</strain>
    </source>
</reference>
<comment type="catalytic activity">
    <reaction evidence="8 10">
        <text>(6R)-10-formyltetrahydrofolate + 5-amino-1-(5-phospho-beta-D-ribosyl)imidazole-4-carboxamide = 5-formamido-1-(5-phospho-D-ribosyl)imidazole-4-carboxamide + (6S)-5,6,7,8-tetrahydrofolate</text>
        <dbReference type="Rhea" id="RHEA:22192"/>
        <dbReference type="ChEBI" id="CHEBI:57453"/>
        <dbReference type="ChEBI" id="CHEBI:58467"/>
        <dbReference type="ChEBI" id="CHEBI:58475"/>
        <dbReference type="ChEBI" id="CHEBI:195366"/>
        <dbReference type="EC" id="2.1.2.3"/>
    </reaction>
</comment>
<dbReference type="EC" id="3.5.4.10" evidence="10"/>
<dbReference type="PANTHER" id="PTHR11692">
    <property type="entry name" value="BIFUNCTIONAL PURINE BIOSYNTHESIS PROTEIN PURH"/>
    <property type="match status" value="1"/>
</dbReference>
<dbReference type="AlphaFoldDB" id="A0A8J6I047"/>
<comment type="domain">
    <text evidence="10">The IMP cyclohydrolase activity resides in the N-terminal region.</text>
</comment>
<dbReference type="SUPFAM" id="SSF52335">
    <property type="entry name" value="Methylglyoxal synthase-like"/>
    <property type="match status" value="1"/>
</dbReference>
<dbReference type="InterPro" id="IPR024051">
    <property type="entry name" value="AICAR_Tfase_dup_dom_sf"/>
</dbReference>
<evidence type="ECO:0000256" key="6">
    <source>
        <dbReference type="ARBA" id="ARBA00022801"/>
    </source>
</evidence>
<evidence type="ECO:0000256" key="5">
    <source>
        <dbReference type="ARBA" id="ARBA00022755"/>
    </source>
</evidence>
<evidence type="ECO:0000313" key="12">
    <source>
        <dbReference type="EMBL" id="MBA2133016.1"/>
    </source>
</evidence>
<dbReference type="EMBL" id="JAAKDE010000010">
    <property type="protein sequence ID" value="MBA2133016.1"/>
    <property type="molecule type" value="Genomic_DNA"/>
</dbReference>
<dbReference type="HAMAP" id="MF_00139">
    <property type="entry name" value="PurH"/>
    <property type="match status" value="1"/>
</dbReference>
<keyword evidence="13" id="KW-1185">Reference proteome</keyword>
<evidence type="ECO:0000256" key="9">
    <source>
        <dbReference type="ARBA" id="ARBA00050687"/>
    </source>
</evidence>
<proteinExistence type="inferred from homology"/>
<dbReference type="PANTHER" id="PTHR11692:SF0">
    <property type="entry name" value="BIFUNCTIONAL PURINE BIOSYNTHESIS PROTEIN ATIC"/>
    <property type="match status" value="1"/>
</dbReference>
<accession>A0A8J6I047</accession>
<dbReference type="RefSeq" id="WP_181339463.1">
    <property type="nucleotide sequence ID" value="NZ_JAAKDE010000010.1"/>
</dbReference>
<comment type="similarity">
    <text evidence="3 10">Belongs to the PurH family.</text>
</comment>
<dbReference type="Gene3D" id="3.40.50.1380">
    <property type="entry name" value="Methylglyoxal synthase-like domain"/>
    <property type="match status" value="1"/>
</dbReference>
<dbReference type="GO" id="GO:0004643">
    <property type="term" value="F:phosphoribosylaminoimidazolecarboxamide formyltransferase activity"/>
    <property type="evidence" value="ECO:0007669"/>
    <property type="project" value="UniProtKB-UniRule"/>
</dbReference>
<dbReference type="SMART" id="SM00851">
    <property type="entry name" value="MGS"/>
    <property type="match status" value="1"/>
</dbReference>
<gene>
    <name evidence="10 12" type="primary">purH</name>
    <name evidence="12" type="ORF">G5B42_05595</name>
</gene>
<keyword evidence="4 10" id="KW-0808">Transferase</keyword>
<evidence type="ECO:0000256" key="2">
    <source>
        <dbReference type="ARBA" id="ARBA00004954"/>
    </source>
</evidence>
<keyword evidence="5 10" id="KW-0658">Purine biosynthesis</keyword>
<comment type="catalytic activity">
    <reaction evidence="9 10">
        <text>IMP + H2O = 5-formamido-1-(5-phospho-D-ribosyl)imidazole-4-carboxamide</text>
        <dbReference type="Rhea" id="RHEA:18445"/>
        <dbReference type="ChEBI" id="CHEBI:15377"/>
        <dbReference type="ChEBI" id="CHEBI:58053"/>
        <dbReference type="ChEBI" id="CHEBI:58467"/>
        <dbReference type="EC" id="3.5.4.10"/>
    </reaction>
</comment>
<comment type="pathway">
    <text evidence="2 10">Purine metabolism; IMP biosynthesis via de novo pathway; 5-formamido-1-(5-phospho-D-ribosyl)imidazole-4-carboxamide from 5-amino-1-(5-phospho-D-ribosyl)imidazole-4-carboxamide (10-formyl THF route): step 1/1.</text>
</comment>
<dbReference type="GO" id="GO:0003937">
    <property type="term" value="F:IMP cyclohydrolase activity"/>
    <property type="evidence" value="ECO:0007669"/>
    <property type="project" value="UniProtKB-UniRule"/>
</dbReference>
<comment type="pathway">
    <text evidence="1 10">Purine metabolism; IMP biosynthesis via de novo pathway; IMP from 5-formamido-1-(5-phospho-D-ribosyl)imidazole-4-carboxamide: step 1/1.</text>
</comment>
<dbReference type="Gene3D" id="3.40.140.20">
    <property type="match status" value="2"/>
</dbReference>
<protein>
    <recommendedName>
        <fullName evidence="10">Bifunctional purine biosynthesis protein PurH</fullName>
    </recommendedName>
    <domain>
        <recommendedName>
            <fullName evidence="10">Phosphoribosylaminoimidazolecarboxamide formyltransferase</fullName>
            <ecNumber evidence="10">2.1.2.3</ecNumber>
        </recommendedName>
        <alternativeName>
            <fullName evidence="10">AICAR transformylase</fullName>
        </alternativeName>
    </domain>
    <domain>
        <recommendedName>
            <fullName evidence="10">IMP cyclohydrolase</fullName>
            <ecNumber evidence="10">3.5.4.10</ecNumber>
        </recommendedName>
        <alternativeName>
            <fullName evidence="10">ATIC</fullName>
        </alternativeName>
        <alternativeName>
            <fullName evidence="10">IMP synthase</fullName>
        </alternativeName>
        <alternativeName>
            <fullName evidence="10">Inosinicase</fullName>
        </alternativeName>
    </domain>
</protein>
<feature type="domain" description="MGS-like" evidence="11">
    <location>
        <begin position="1"/>
        <end position="146"/>
    </location>
</feature>
<evidence type="ECO:0000256" key="1">
    <source>
        <dbReference type="ARBA" id="ARBA00004844"/>
    </source>
</evidence>
<evidence type="ECO:0000256" key="4">
    <source>
        <dbReference type="ARBA" id="ARBA00022679"/>
    </source>
</evidence>
<name>A0A8J6I047_9FIRM</name>